<reference evidence="2 3" key="1">
    <citation type="submission" date="2017-07" db="EMBL/GenBank/DDBJ databases">
        <authorList>
            <person name="Sun Z.S."/>
            <person name="Albrecht U."/>
            <person name="Echele G."/>
            <person name="Lee C.C."/>
        </authorList>
    </citation>
    <scope>NUCLEOTIDE SEQUENCE [LARGE SCALE GENOMIC DNA]</scope>
    <source>
        <strain evidence="3">type strain: KCTC 22618</strain>
    </source>
</reference>
<protein>
    <recommendedName>
        <fullName evidence="1">DUF4274 domain-containing protein</fullName>
    </recommendedName>
</protein>
<evidence type="ECO:0000313" key="3">
    <source>
        <dbReference type="Proteomes" id="UP000215214"/>
    </source>
</evidence>
<name>A0A238U6R9_9FLAO</name>
<keyword evidence="3" id="KW-1185">Reference proteome</keyword>
<feature type="domain" description="DUF4274" evidence="1">
    <location>
        <begin position="45"/>
        <end position="113"/>
    </location>
</feature>
<evidence type="ECO:0000259" key="1">
    <source>
        <dbReference type="Pfam" id="PF14096"/>
    </source>
</evidence>
<dbReference type="KEGG" id="tje:TJEJU_0945"/>
<dbReference type="InterPro" id="IPR025369">
    <property type="entry name" value="DUF4274"/>
</dbReference>
<dbReference type="AlphaFoldDB" id="A0A238U6R9"/>
<organism evidence="2 3">
    <name type="scientific">Tenacibaculum jejuense</name>
    <dbReference type="NCBI Taxonomy" id="584609"/>
    <lineage>
        <taxon>Bacteria</taxon>
        <taxon>Pseudomonadati</taxon>
        <taxon>Bacteroidota</taxon>
        <taxon>Flavobacteriia</taxon>
        <taxon>Flavobacteriales</taxon>
        <taxon>Flavobacteriaceae</taxon>
        <taxon>Tenacibaculum</taxon>
    </lineage>
</organism>
<dbReference type="Pfam" id="PF14096">
    <property type="entry name" value="DUF4274"/>
    <property type="match status" value="1"/>
</dbReference>
<dbReference type="EMBL" id="LT899436">
    <property type="protein sequence ID" value="SNR14706.1"/>
    <property type="molecule type" value="Genomic_DNA"/>
</dbReference>
<dbReference type="Proteomes" id="UP000215214">
    <property type="component" value="Chromosome TJEJU"/>
</dbReference>
<accession>A0A238U6R9</accession>
<gene>
    <name evidence="2" type="ORF">TJEJU_0945</name>
</gene>
<evidence type="ECO:0000313" key="2">
    <source>
        <dbReference type="EMBL" id="SNR14706.1"/>
    </source>
</evidence>
<proteinExistence type="predicted"/>
<sequence>MIIRPHKILLIKNNFIEFSFNKNEDIDHEILPDFEKFQTLNSAEQYFLADNYNWDDGIIVLDWIIDSPKCDKGTASLIFWRAEPDFYFNYTAETIDEYEKPVWNLLQKIVEKFKQNKFKNNKLKFDPIKEGYKTDWETKLDIWEIPLELKTATKGKKPFGFGF</sequence>